<reference evidence="4 5" key="1">
    <citation type="submission" date="2024-10" db="EMBL/GenBank/DDBJ databases">
        <title>The Natural Products Discovery Center: Release of the First 8490 Sequenced Strains for Exploring Actinobacteria Biosynthetic Diversity.</title>
        <authorList>
            <person name="Kalkreuter E."/>
            <person name="Kautsar S.A."/>
            <person name="Yang D."/>
            <person name="Bader C.D."/>
            <person name="Teijaro C.N."/>
            <person name="Fluegel L."/>
            <person name="Davis C.M."/>
            <person name="Simpson J.R."/>
            <person name="Lauterbach L."/>
            <person name="Steele A.D."/>
            <person name="Gui C."/>
            <person name="Meng S."/>
            <person name="Li G."/>
            <person name="Viehrig K."/>
            <person name="Ye F."/>
            <person name="Su P."/>
            <person name="Kiefer A.F."/>
            <person name="Nichols A."/>
            <person name="Cepeda A.J."/>
            <person name="Yan W."/>
            <person name="Fan B."/>
            <person name="Jiang Y."/>
            <person name="Adhikari A."/>
            <person name="Zheng C.-J."/>
            <person name="Schuster L."/>
            <person name="Cowan T.M."/>
            <person name="Smanski M.J."/>
            <person name="Chevrette M.G."/>
            <person name="De Carvalho L.P.S."/>
            <person name="Shen B."/>
        </authorList>
    </citation>
    <scope>NUCLEOTIDE SEQUENCE [LARGE SCALE GENOMIC DNA]</scope>
    <source>
        <strain evidence="4 5">NPDC000087</strain>
    </source>
</reference>
<dbReference type="EMBL" id="JBIAZU010000002">
    <property type="protein sequence ID" value="MFF5290290.1"/>
    <property type="molecule type" value="Genomic_DNA"/>
</dbReference>
<dbReference type="PANTHER" id="PTHR43420">
    <property type="entry name" value="ACETYLTRANSFERASE"/>
    <property type="match status" value="1"/>
</dbReference>
<keyword evidence="5" id="KW-1185">Reference proteome</keyword>
<dbReference type="Pfam" id="PF00583">
    <property type="entry name" value="Acetyltransf_1"/>
    <property type="match status" value="1"/>
</dbReference>
<dbReference type="EC" id="2.3.-.-" evidence="4"/>
<protein>
    <submittedName>
        <fullName evidence="4">GNAT family N-acetyltransferase</fullName>
        <ecNumber evidence="4">2.3.-.-</ecNumber>
    </submittedName>
</protein>
<gene>
    <name evidence="4" type="ORF">ACFY35_12655</name>
</gene>
<evidence type="ECO:0000313" key="5">
    <source>
        <dbReference type="Proteomes" id="UP001602245"/>
    </source>
</evidence>
<dbReference type="PROSITE" id="PS51186">
    <property type="entry name" value="GNAT"/>
    <property type="match status" value="1"/>
</dbReference>
<dbReference type="InterPro" id="IPR000182">
    <property type="entry name" value="GNAT_dom"/>
</dbReference>
<dbReference type="Gene3D" id="3.40.630.30">
    <property type="match status" value="1"/>
</dbReference>
<dbReference type="InterPro" id="IPR016181">
    <property type="entry name" value="Acyl_CoA_acyltransferase"/>
</dbReference>
<organism evidence="4 5">
    <name type="scientific">Paractinoplanes globisporus</name>
    <dbReference type="NCBI Taxonomy" id="113565"/>
    <lineage>
        <taxon>Bacteria</taxon>
        <taxon>Bacillati</taxon>
        <taxon>Actinomycetota</taxon>
        <taxon>Actinomycetes</taxon>
        <taxon>Micromonosporales</taxon>
        <taxon>Micromonosporaceae</taxon>
        <taxon>Paractinoplanes</taxon>
    </lineage>
</organism>
<dbReference type="Proteomes" id="UP001602245">
    <property type="component" value="Unassembled WGS sequence"/>
</dbReference>
<dbReference type="GO" id="GO:0016746">
    <property type="term" value="F:acyltransferase activity"/>
    <property type="evidence" value="ECO:0007669"/>
    <property type="project" value="UniProtKB-KW"/>
</dbReference>
<sequence length="180" mass="21090">MGDLLIRTASDDDVRTLVEDKDDRHYFLDHLGNGRGILLFAFLNDVFVGRIFLRLEPAEEPELRDGLPGVPLLQHFKVRQEHRGSGIGRRLLRDAEQRLSDQGHRRVALAVHPENKRAIKLYRRQRYRAWRKGVLTTYVERVVDGGRTVRLEEPCLVFVKRLGVWAMMTPCGWSWRRRTH</sequence>
<dbReference type="RefSeq" id="WP_157295648.1">
    <property type="nucleotide sequence ID" value="NZ_JBIAZU010000002.1"/>
</dbReference>
<dbReference type="SUPFAM" id="SSF55729">
    <property type="entry name" value="Acyl-CoA N-acyltransferases (Nat)"/>
    <property type="match status" value="1"/>
</dbReference>
<accession>A0ABW6WCP2</accession>
<dbReference type="InterPro" id="IPR050680">
    <property type="entry name" value="YpeA/RimI_acetyltransf"/>
</dbReference>
<dbReference type="PANTHER" id="PTHR43420:SF12">
    <property type="entry name" value="N-ACETYLTRANSFERASE DOMAIN-CONTAINING PROTEIN"/>
    <property type="match status" value="1"/>
</dbReference>
<dbReference type="CDD" id="cd04301">
    <property type="entry name" value="NAT_SF"/>
    <property type="match status" value="1"/>
</dbReference>
<evidence type="ECO:0000313" key="4">
    <source>
        <dbReference type="EMBL" id="MFF5290290.1"/>
    </source>
</evidence>
<feature type="domain" description="N-acetyltransferase" evidence="3">
    <location>
        <begin position="1"/>
        <end position="145"/>
    </location>
</feature>
<comment type="caution">
    <text evidence="4">The sequence shown here is derived from an EMBL/GenBank/DDBJ whole genome shotgun (WGS) entry which is preliminary data.</text>
</comment>
<proteinExistence type="predicted"/>
<evidence type="ECO:0000256" key="1">
    <source>
        <dbReference type="ARBA" id="ARBA00022679"/>
    </source>
</evidence>
<keyword evidence="2 4" id="KW-0012">Acyltransferase</keyword>
<evidence type="ECO:0000256" key="2">
    <source>
        <dbReference type="ARBA" id="ARBA00023315"/>
    </source>
</evidence>
<evidence type="ECO:0000259" key="3">
    <source>
        <dbReference type="PROSITE" id="PS51186"/>
    </source>
</evidence>
<keyword evidence="1 4" id="KW-0808">Transferase</keyword>
<name>A0ABW6WCP2_9ACTN</name>